<dbReference type="OrthoDB" id="5679620at2"/>
<dbReference type="Proteomes" id="UP000092643">
    <property type="component" value="Unassembled WGS sequence"/>
</dbReference>
<accession>A0A0A2X0R4</accession>
<organism evidence="1 2">
    <name type="scientific">Gallibacterium anatis</name>
    <dbReference type="NCBI Taxonomy" id="750"/>
    <lineage>
        <taxon>Bacteria</taxon>
        <taxon>Pseudomonadati</taxon>
        <taxon>Pseudomonadota</taxon>
        <taxon>Gammaproteobacteria</taxon>
        <taxon>Pasteurellales</taxon>
        <taxon>Pasteurellaceae</taxon>
        <taxon>Gallibacterium</taxon>
    </lineage>
</organism>
<dbReference type="InterPro" id="IPR014449">
    <property type="entry name" value="UCP007050_HI0931"/>
</dbReference>
<evidence type="ECO:0008006" key="3">
    <source>
        <dbReference type="Google" id="ProtNLM"/>
    </source>
</evidence>
<evidence type="ECO:0000313" key="2">
    <source>
        <dbReference type="Proteomes" id="UP000092643"/>
    </source>
</evidence>
<dbReference type="RefSeq" id="WP_039080904.1">
    <property type="nucleotide sequence ID" value="NZ_AP035889.1"/>
</dbReference>
<name>A0A0A2X0R4_9PAST</name>
<comment type="caution">
    <text evidence="1">The sequence shown here is derived from an EMBL/GenBank/DDBJ whole genome shotgun (WGS) entry which is preliminary data.</text>
</comment>
<evidence type="ECO:0000313" key="1">
    <source>
        <dbReference type="EMBL" id="OBX00019.1"/>
    </source>
</evidence>
<proteinExistence type="predicted"/>
<dbReference type="AlphaFoldDB" id="A0A0A2X0R4"/>
<dbReference type="EMBL" id="JTJO01000015">
    <property type="protein sequence ID" value="OBX00019.1"/>
    <property type="molecule type" value="Genomic_DNA"/>
</dbReference>
<dbReference type="Pfam" id="PF10008">
    <property type="entry name" value="DUF2251"/>
    <property type="match status" value="1"/>
</dbReference>
<reference evidence="1 2" key="1">
    <citation type="submission" date="2014-11" db="EMBL/GenBank/DDBJ databases">
        <title>Pan-genome of Gallibacterium spp.</title>
        <authorList>
            <person name="Kudirkiene E."/>
            <person name="Bojesen A.M."/>
        </authorList>
    </citation>
    <scope>NUCLEOTIDE SEQUENCE [LARGE SCALE GENOMIC DNA]</scope>
    <source>
        <strain evidence="1 2">F 279</strain>
    </source>
</reference>
<protein>
    <recommendedName>
        <fullName evidence="3">DUF2251 domain-containing protein</fullName>
    </recommendedName>
</protein>
<dbReference type="PIRSF" id="PIRSF007050">
    <property type="entry name" value="UPC007050"/>
    <property type="match status" value="1"/>
</dbReference>
<sequence length="142" mass="16480">MLYLTLEDKLLISQPKQIGTHSTQHPHLAVIFEDDGDSGYFYAIDTQQKEAIVDSLHIYNVAAVEQKQIERKLQICWSEDGYFALLLINDYPHAAFDFKQLIAYNHNQFPQPDITSLWSHKLITEDLIKQWLSDPQSSCTRQ</sequence>
<gene>
    <name evidence="1" type="ORF">QV03_02525</name>
</gene>
<dbReference type="PATRIC" id="fig|750.21.peg.2290"/>